<feature type="transmembrane region" description="Helical" evidence="1">
    <location>
        <begin position="112"/>
        <end position="130"/>
    </location>
</feature>
<dbReference type="PANTHER" id="PTHR36832:SF1">
    <property type="entry name" value="SLR1174 PROTEIN"/>
    <property type="match status" value="1"/>
</dbReference>
<organism evidence="2 3">
    <name type="scientific">Paenibacillus eucommiae</name>
    <dbReference type="NCBI Taxonomy" id="1355755"/>
    <lineage>
        <taxon>Bacteria</taxon>
        <taxon>Bacillati</taxon>
        <taxon>Bacillota</taxon>
        <taxon>Bacilli</taxon>
        <taxon>Bacillales</taxon>
        <taxon>Paenibacillaceae</taxon>
        <taxon>Paenibacillus</taxon>
    </lineage>
</organism>
<evidence type="ECO:0000313" key="2">
    <source>
        <dbReference type="EMBL" id="MBP1996113.1"/>
    </source>
</evidence>
<dbReference type="EMBL" id="JAGGLB010000044">
    <property type="protein sequence ID" value="MBP1996113.1"/>
    <property type="molecule type" value="Genomic_DNA"/>
</dbReference>
<feature type="transmembrane region" description="Helical" evidence="1">
    <location>
        <begin position="12"/>
        <end position="38"/>
    </location>
</feature>
<dbReference type="Pfam" id="PF06182">
    <property type="entry name" value="ABC2_membrane_6"/>
    <property type="match status" value="1"/>
</dbReference>
<keyword evidence="1" id="KW-0472">Membrane</keyword>
<comment type="caution">
    <text evidence="2">The sequence shown here is derived from an EMBL/GenBank/DDBJ whole genome shotgun (WGS) entry which is preliminary data.</text>
</comment>
<gene>
    <name evidence="2" type="ORF">J2Z66_007757</name>
</gene>
<dbReference type="InterPro" id="IPR010390">
    <property type="entry name" value="ABC-2_transporter-like"/>
</dbReference>
<evidence type="ECO:0000256" key="1">
    <source>
        <dbReference type="SAM" id="Phobius"/>
    </source>
</evidence>
<dbReference type="RefSeq" id="WP_209978229.1">
    <property type="nucleotide sequence ID" value="NZ_JAGGLB010000044.1"/>
</dbReference>
<keyword evidence="3" id="KW-1185">Reference proteome</keyword>
<feature type="transmembrane region" description="Helical" evidence="1">
    <location>
        <begin position="181"/>
        <end position="200"/>
    </location>
</feature>
<protein>
    <submittedName>
        <fullName evidence="2">ABC-2 type transport system permease protein</fullName>
    </submittedName>
</protein>
<feature type="transmembrane region" description="Helical" evidence="1">
    <location>
        <begin position="142"/>
        <end position="169"/>
    </location>
</feature>
<evidence type="ECO:0000313" key="3">
    <source>
        <dbReference type="Proteomes" id="UP001519287"/>
    </source>
</evidence>
<feature type="transmembrane region" description="Helical" evidence="1">
    <location>
        <begin position="58"/>
        <end position="77"/>
    </location>
</feature>
<reference evidence="2 3" key="1">
    <citation type="submission" date="2021-03" db="EMBL/GenBank/DDBJ databases">
        <title>Genomic Encyclopedia of Type Strains, Phase IV (KMG-IV): sequencing the most valuable type-strain genomes for metagenomic binning, comparative biology and taxonomic classification.</title>
        <authorList>
            <person name="Goeker M."/>
        </authorList>
    </citation>
    <scope>NUCLEOTIDE SEQUENCE [LARGE SCALE GENOMIC DNA]</scope>
    <source>
        <strain evidence="2 3">DSM 26048</strain>
    </source>
</reference>
<keyword evidence="1" id="KW-1133">Transmembrane helix</keyword>
<accession>A0ABS4J8D6</accession>
<dbReference type="Proteomes" id="UP001519287">
    <property type="component" value="Unassembled WGS sequence"/>
</dbReference>
<proteinExistence type="predicted"/>
<keyword evidence="1" id="KW-0812">Transmembrane</keyword>
<sequence>MRLIGNAYQQNMVYKTNVVMQMVGQWIGLFIQISVWFALYGGKELSASNMGSVSIDDMIYYVILSVGISMIVNNQVIGQMDEKIKSGMIAMDLIKPMNFHANILCHTLGNNLFRITFQALPLCIIGFLIFDMPLPSGIHSVLFIISLINAFLLNFILAYMLGMIGFWYLSVWHLSRLLEDVVRLFGGVWIPLWFFPKAMVTISEYLPFQYIYFVPINIYLNKLSMDRSFEMLLNQAVWIVLLSGFSYAIWRKGIQKLVIQGG</sequence>
<name>A0ABS4J8D6_9BACL</name>
<feature type="transmembrane region" description="Helical" evidence="1">
    <location>
        <begin position="232"/>
        <end position="250"/>
    </location>
</feature>
<dbReference type="PANTHER" id="PTHR36832">
    <property type="entry name" value="SLR1174 PROTEIN-RELATED"/>
    <property type="match status" value="1"/>
</dbReference>